<comment type="caution">
    <text evidence="1">The sequence shown here is derived from an EMBL/GenBank/DDBJ whole genome shotgun (WGS) entry which is preliminary data.</text>
</comment>
<proteinExistence type="predicted"/>
<organism evidence="1 2">
    <name type="scientific">Phanerochaete sordida</name>
    <dbReference type="NCBI Taxonomy" id="48140"/>
    <lineage>
        <taxon>Eukaryota</taxon>
        <taxon>Fungi</taxon>
        <taxon>Dikarya</taxon>
        <taxon>Basidiomycota</taxon>
        <taxon>Agaricomycotina</taxon>
        <taxon>Agaricomycetes</taxon>
        <taxon>Polyporales</taxon>
        <taxon>Phanerochaetaceae</taxon>
        <taxon>Phanerochaete</taxon>
    </lineage>
</organism>
<dbReference type="EMBL" id="BPQB01000003">
    <property type="protein sequence ID" value="GJE85856.1"/>
    <property type="molecule type" value="Genomic_DNA"/>
</dbReference>
<keyword evidence="2" id="KW-1185">Reference proteome</keyword>
<sequence length="168" mass="18107">MPSHEVTALTVRPGPRSLFNATRIADRSADPVHYPRWVREASPETDLTFGALPATANTAYGVLAPTAPLPAFLSNIRRLPQPDDPQAAAQLAAAVQQDVVMVPRLLAPNAGDIGSHLARIPNVTREPRAAPPPPRRLAGFDAFQVQFNTAKMKNQIDGRGQFFDPTDG</sequence>
<evidence type="ECO:0000313" key="2">
    <source>
        <dbReference type="Proteomes" id="UP000703269"/>
    </source>
</evidence>
<dbReference type="AlphaFoldDB" id="A0A9P3L893"/>
<dbReference type="Proteomes" id="UP000703269">
    <property type="component" value="Unassembled WGS sequence"/>
</dbReference>
<reference evidence="1 2" key="1">
    <citation type="submission" date="2021-08" db="EMBL/GenBank/DDBJ databases">
        <title>Draft Genome Sequence of Phanerochaete sordida strain YK-624.</title>
        <authorList>
            <person name="Mori T."/>
            <person name="Dohra H."/>
            <person name="Suzuki T."/>
            <person name="Kawagishi H."/>
            <person name="Hirai H."/>
        </authorList>
    </citation>
    <scope>NUCLEOTIDE SEQUENCE [LARGE SCALE GENOMIC DNA]</scope>
    <source>
        <strain evidence="1 2">YK-624</strain>
    </source>
</reference>
<evidence type="ECO:0000313" key="1">
    <source>
        <dbReference type="EMBL" id="GJE85856.1"/>
    </source>
</evidence>
<gene>
    <name evidence="1" type="ORF">PsYK624_019350</name>
</gene>
<protein>
    <submittedName>
        <fullName evidence="1">Uncharacterized protein</fullName>
    </submittedName>
</protein>
<accession>A0A9P3L893</accession>
<name>A0A9P3L893_9APHY</name>